<evidence type="ECO:0000256" key="1">
    <source>
        <dbReference type="ARBA" id="ARBA00023157"/>
    </source>
</evidence>
<evidence type="ECO:0000313" key="3">
    <source>
        <dbReference type="EMBL" id="CAG5111014.1"/>
    </source>
</evidence>
<sequence>MKLNLAILSLSEAGHWSRFRGMGYQVQTTSDANKLRINRELSYERGNGFGFTTACSATDIANKKLSSSLIGPESIVGAVNFQVTNLDVADSFCYGKKDDQLLDVSKYTSGFTINSFFNTATNTFFGSTSYPFQPNGSKTAVASNQMKYTAIVTDPKNSSPSFNAPPAWFVNPQLTSCTTGYYQHLNLLPLDPEGNKVSCRWSTFAEAGTFSLYSGTTFIGGKDIYLEPNNCVIRYYPRQDTYKKNHFIAIQVEDFDSSGKRLHSMPVIFQIIKRNASWSYSYKSGDNSTEIEDELVASEEELNHSDSEEVNEAVQFIPEAKHMTYDFYNNLPENENYITEEDNSITTVSEYQEPNLEEIEAAAALEDPVFEAPAGDFDLASSTPSLCSYFPFVAYTGSYITDVTVTSSKQVIKFYIREGAHTSKGTFISKLPRRHVYGPDGLKCGTPNTSGYSLCEWTPNKTQLDQYVHSVSWYGMDATGRYTRYYTRHFRLKDATTVEVACSATSATITAGVGSFLPNLSSSYFSKTVLNIGTCKYTFPSSGTQTRSISLASCGGKWSQGSKIAVEWDVSATDPTTGTITASRVFKFKAKCEYASQVNMMSSAFNVKYGVTTTQISGSSTLDSLFSLSLKGPSSTITIGDKLTGTVTSTFAPSVPYDYQIAACTVYDKSTKTGKKYTVLANQCAPQAAVAFDNSKISGTRTAPPSFSFTSFTFGPSDMNLYMECAVNVCLRDPTSKKLLSSTCLKTCSGK</sequence>
<dbReference type="InterPro" id="IPR042235">
    <property type="entry name" value="ZP-C_dom"/>
</dbReference>
<accession>A0ABN7SZN0</accession>
<name>A0ABN7SZN0_OIKDI</name>
<dbReference type="PROSITE" id="PS51034">
    <property type="entry name" value="ZP_2"/>
    <property type="match status" value="1"/>
</dbReference>
<reference evidence="3 4" key="1">
    <citation type="submission" date="2021-04" db="EMBL/GenBank/DDBJ databases">
        <authorList>
            <person name="Bliznina A."/>
        </authorList>
    </citation>
    <scope>NUCLEOTIDE SEQUENCE [LARGE SCALE GENOMIC DNA]</scope>
</reference>
<dbReference type="Proteomes" id="UP001158576">
    <property type="component" value="Chromosome 2"/>
</dbReference>
<dbReference type="Gene3D" id="2.60.40.4100">
    <property type="entry name" value="Zona pellucida, ZP-C domain"/>
    <property type="match status" value="1"/>
</dbReference>
<protein>
    <submittedName>
        <fullName evidence="3">Oidioi.mRNA.OKI2018_I69.chr2.g5353.t1.cds</fullName>
    </submittedName>
</protein>
<dbReference type="EMBL" id="OU015567">
    <property type="protein sequence ID" value="CAG5111014.1"/>
    <property type="molecule type" value="Genomic_DNA"/>
</dbReference>
<proteinExistence type="predicted"/>
<dbReference type="InterPro" id="IPR001507">
    <property type="entry name" value="ZP_dom"/>
</dbReference>
<keyword evidence="1" id="KW-1015">Disulfide bond</keyword>
<dbReference type="Pfam" id="PF00100">
    <property type="entry name" value="Zona_pellucida"/>
    <property type="match status" value="1"/>
</dbReference>
<feature type="domain" description="ZP" evidence="2">
    <location>
        <begin position="501"/>
        <end position="751"/>
    </location>
</feature>
<keyword evidence="4" id="KW-1185">Reference proteome</keyword>
<organism evidence="3 4">
    <name type="scientific">Oikopleura dioica</name>
    <name type="common">Tunicate</name>
    <dbReference type="NCBI Taxonomy" id="34765"/>
    <lineage>
        <taxon>Eukaryota</taxon>
        <taxon>Metazoa</taxon>
        <taxon>Chordata</taxon>
        <taxon>Tunicata</taxon>
        <taxon>Appendicularia</taxon>
        <taxon>Copelata</taxon>
        <taxon>Oikopleuridae</taxon>
        <taxon>Oikopleura</taxon>
    </lineage>
</organism>
<dbReference type="SMART" id="SM00241">
    <property type="entry name" value="ZP"/>
    <property type="match status" value="1"/>
</dbReference>
<evidence type="ECO:0000313" key="4">
    <source>
        <dbReference type="Proteomes" id="UP001158576"/>
    </source>
</evidence>
<gene>
    <name evidence="3" type="ORF">OKIOD_LOCUS14118</name>
</gene>
<dbReference type="InterPro" id="IPR055355">
    <property type="entry name" value="ZP-C"/>
</dbReference>
<evidence type="ECO:0000259" key="2">
    <source>
        <dbReference type="PROSITE" id="PS51034"/>
    </source>
</evidence>